<feature type="binding site" evidence="13">
    <location>
        <begin position="287"/>
        <end position="290"/>
    </location>
    <ligand>
        <name>substrate</name>
    </ligand>
</feature>
<keyword evidence="4 10" id="KW-0436">Ligase</keyword>
<dbReference type="OMA" id="NGLVMYP"/>
<dbReference type="InterPro" id="IPR004887">
    <property type="entry name" value="GSH_synth_subst-bd"/>
</dbReference>
<protein>
    <recommendedName>
        <fullName evidence="10">Glutathione synthetase</fullName>
        <shortName evidence="10">GSH-S</shortName>
        <ecNumber evidence="10">6.3.2.3</ecNumber>
    </recommendedName>
</protein>
<dbReference type="OrthoDB" id="2020073at2759"/>
<dbReference type="GO" id="GO:0000287">
    <property type="term" value="F:magnesium ion binding"/>
    <property type="evidence" value="ECO:0007669"/>
    <property type="project" value="UniProtKB-UniRule"/>
</dbReference>
<dbReference type="EMBL" id="BACD03000027">
    <property type="protein sequence ID" value="GAO49891.1"/>
    <property type="molecule type" value="Genomic_DNA"/>
</dbReference>
<feature type="binding site" evidence="11">
    <location>
        <position position="484"/>
    </location>
    <ligand>
        <name>ATP</name>
        <dbReference type="ChEBI" id="CHEBI:30616"/>
    </ligand>
</feature>
<feature type="binding site" evidence="11">
    <location>
        <position position="233"/>
    </location>
    <ligand>
        <name>substrate</name>
    </ligand>
</feature>
<dbReference type="Pfam" id="PF03917">
    <property type="entry name" value="GSH_synth_ATP"/>
    <property type="match status" value="1"/>
</dbReference>
<dbReference type="Gene3D" id="3.30.1490.50">
    <property type="match status" value="1"/>
</dbReference>
<evidence type="ECO:0000256" key="4">
    <source>
        <dbReference type="ARBA" id="ARBA00022598"/>
    </source>
</evidence>
<feature type="binding site" evidence="13">
    <location>
        <begin position="227"/>
        <end position="229"/>
    </location>
    <ligand>
        <name>substrate</name>
    </ligand>
</feature>
<feature type="binding site" evidence="11">
    <location>
        <position position="126"/>
    </location>
    <ligand>
        <name>substrate</name>
    </ligand>
</feature>
<dbReference type="InterPro" id="IPR037013">
    <property type="entry name" value="GSH-S_sub-bd_sf"/>
</dbReference>
<dbReference type="NCBIfam" id="TIGR01986">
    <property type="entry name" value="glut_syn_euk"/>
    <property type="match status" value="1"/>
</dbReference>
<dbReference type="PANTHER" id="PTHR11130:SF0">
    <property type="entry name" value="GLUTATHIONE SYNTHETASE"/>
    <property type="match status" value="1"/>
</dbReference>
<feature type="binding site" evidence="12">
    <location>
        <position position="391"/>
    </location>
    <ligand>
        <name>Mg(2+)</name>
        <dbReference type="ChEBI" id="CHEBI:18420"/>
    </ligand>
</feature>
<dbReference type="EC" id="6.3.2.3" evidence="10"/>
<comment type="caution">
    <text evidence="15">The sequence shown here is derived from an EMBL/GenBank/DDBJ whole genome shotgun (WGS) entry which is preliminary data.</text>
</comment>
<name>A0A0E9NJN8_SAICN</name>
<evidence type="ECO:0000256" key="1">
    <source>
        <dbReference type="ARBA" id="ARBA00004965"/>
    </source>
</evidence>
<dbReference type="UniPathway" id="UPA00142">
    <property type="reaction ID" value="UER00210"/>
</dbReference>
<reference evidence="15 16" key="2">
    <citation type="journal article" date="2014" name="J. Gen. Appl. Microbiol.">
        <title>The early diverging ascomycetous budding yeast Saitoella complicata has three histone deacetylases belonging to the Clr6, Hos2, and Rpd3 lineages.</title>
        <authorList>
            <person name="Nishida H."/>
            <person name="Matsumoto T."/>
            <person name="Kondo S."/>
            <person name="Hamamoto M."/>
            <person name="Yoshikawa H."/>
        </authorList>
    </citation>
    <scope>NUCLEOTIDE SEQUENCE [LARGE SCALE GENOMIC DNA]</scope>
    <source>
        <strain evidence="15 16">NRRL Y-17804</strain>
    </source>
</reference>
<comment type="similarity">
    <text evidence="2 10">Belongs to the eukaryotic GSH synthase family.</text>
</comment>
<evidence type="ECO:0000256" key="13">
    <source>
        <dbReference type="PIRSR" id="PIRSR001558-3"/>
    </source>
</evidence>
<feature type="domain" description="Glutathione synthase substrate-binding" evidence="14">
    <location>
        <begin position="218"/>
        <end position="323"/>
    </location>
</feature>
<dbReference type="InterPro" id="IPR014049">
    <property type="entry name" value="Glutathione_synthase_N_euk"/>
</dbReference>
<dbReference type="STRING" id="698492.A0A0E9NJN8"/>
<dbReference type="GO" id="GO:0004363">
    <property type="term" value="F:glutathione synthase activity"/>
    <property type="evidence" value="ECO:0007669"/>
    <property type="project" value="UniProtKB-UniRule"/>
</dbReference>
<keyword evidence="8 10" id="KW-0067">ATP-binding</keyword>
<comment type="catalytic activity">
    <reaction evidence="10">
        <text>gamma-L-glutamyl-L-cysteine + glycine + ATP = glutathione + ADP + phosphate + H(+)</text>
        <dbReference type="Rhea" id="RHEA:13557"/>
        <dbReference type="ChEBI" id="CHEBI:15378"/>
        <dbReference type="ChEBI" id="CHEBI:30616"/>
        <dbReference type="ChEBI" id="CHEBI:43474"/>
        <dbReference type="ChEBI" id="CHEBI:57305"/>
        <dbReference type="ChEBI" id="CHEBI:57925"/>
        <dbReference type="ChEBI" id="CHEBI:58173"/>
        <dbReference type="ChEBI" id="CHEBI:456216"/>
        <dbReference type="EC" id="6.3.2.3"/>
    </reaction>
</comment>
<feature type="binding site" evidence="11">
    <location>
        <begin position="387"/>
        <end position="396"/>
    </location>
    <ligand>
        <name>ATP</name>
        <dbReference type="ChEBI" id="CHEBI:30616"/>
    </ligand>
</feature>
<keyword evidence="6 10" id="KW-0479">Metal-binding</keyword>
<evidence type="ECO:0000259" key="14">
    <source>
        <dbReference type="Pfam" id="PF03199"/>
    </source>
</evidence>
<evidence type="ECO:0000256" key="3">
    <source>
        <dbReference type="ARBA" id="ARBA00011738"/>
    </source>
</evidence>
<dbReference type="GO" id="GO:0005524">
    <property type="term" value="F:ATP binding"/>
    <property type="evidence" value="ECO:0007669"/>
    <property type="project" value="UniProtKB-UniRule"/>
</dbReference>
<evidence type="ECO:0000313" key="15">
    <source>
        <dbReference type="EMBL" id="GAO49891.1"/>
    </source>
</evidence>
<comment type="cofactor">
    <cofactor evidence="10 12">
        <name>Mg(2+)</name>
        <dbReference type="ChEBI" id="CHEBI:18420"/>
    </cofactor>
    <text evidence="10 12">Binds 1 Mg(2+) ion per subunit.</text>
</comment>
<evidence type="ECO:0000256" key="6">
    <source>
        <dbReference type="ARBA" id="ARBA00022723"/>
    </source>
</evidence>
<feature type="binding site" evidence="12">
    <location>
        <position position="146"/>
    </location>
    <ligand>
        <name>Mg(2+)</name>
        <dbReference type="ChEBI" id="CHEBI:18420"/>
    </ligand>
</feature>
<feature type="binding site" evidence="11">
    <location>
        <position position="146"/>
    </location>
    <ligand>
        <name>ATP</name>
        <dbReference type="ChEBI" id="CHEBI:30616"/>
    </ligand>
</feature>
<dbReference type="InterPro" id="IPR016185">
    <property type="entry name" value="PreATP-grasp_dom_sf"/>
</dbReference>
<dbReference type="GO" id="GO:0043295">
    <property type="term" value="F:glutathione binding"/>
    <property type="evidence" value="ECO:0007669"/>
    <property type="project" value="UniProtKB-UniRule"/>
</dbReference>
<comment type="subunit">
    <text evidence="3">Homodimer.</text>
</comment>
<sequence length="500" mass="55320">MAYPPSLTEAQKQYLHSSLTDYALAHGLVVRPADSLAPTNPSNTLATAAPVTLFPSLFPREAWMEARDVQEMYNELYVRVSRDEKWLGEVMESLKGVDEFMERLWAMHLKLRASGFAQSLSLGLFRSDYLLHQAEGDEEVSIKQVEFNTVSSSFGALSTRVSDLHRHLFSIGAFPSSPALNMDALPANPALDELAAGLAAAHEAYLAQQRKQKKNNVVILFVVQPGERNAFDQRWLEYTLLKTHSTPVLRHTLAELHSLAHISPSTSVLTIPHPSGTTVEVSTVYFRAGYAPTDFPTQTEWDAREMLERSMAIKCPTLITHLAGAKKVQQRLAEPNQLEYFFPSSYSNLISRLRRTFTALYPMDAHSQPGKLGRHLALQNPEKYVLKPQREGGGNNIYRTKIPTFLNSLPSDAHFDAYILMELIEPPAARNTIVRGGELLEGGVVGELGVYGVALWDAAENEGGLRVNREAGWLLRTKGVESEEGGVAAGYGCVDSVCLV</sequence>
<dbReference type="RefSeq" id="XP_019021225.1">
    <property type="nucleotide sequence ID" value="XM_019166482.1"/>
</dbReference>
<organism evidence="15 16">
    <name type="scientific">Saitoella complicata (strain BCRC 22490 / CBS 7301 / JCM 7358 / NBRC 10748 / NRRL Y-17804)</name>
    <dbReference type="NCBI Taxonomy" id="698492"/>
    <lineage>
        <taxon>Eukaryota</taxon>
        <taxon>Fungi</taxon>
        <taxon>Dikarya</taxon>
        <taxon>Ascomycota</taxon>
        <taxon>Taphrinomycotina</taxon>
        <taxon>Taphrinomycotina incertae sedis</taxon>
        <taxon>Saitoella</taxon>
    </lineage>
</organism>
<evidence type="ECO:0000256" key="8">
    <source>
        <dbReference type="ARBA" id="ARBA00022840"/>
    </source>
</evidence>
<feature type="binding site" evidence="11">
    <location>
        <position position="447"/>
    </location>
    <ligand>
        <name>ATP</name>
        <dbReference type="ChEBI" id="CHEBI:30616"/>
    </ligand>
</feature>
<evidence type="ECO:0000256" key="10">
    <source>
        <dbReference type="PIRNR" id="PIRNR001558"/>
    </source>
</evidence>
<evidence type="ECO:0000256" key="9">
    <source>
        <dbReference type="ARBA" id="ARBA00022842"/>
    </source>
</evidence>
<feature type="binding site" evidence="11">
    <location>
        <begin position="421"/>
        <end position="424"/>
    </location>
    <ligand>
        <name>ATP</name>
        <dbReference type="ChEBI" id="CHEBI:30616"/>
    </ligand>
</feature>
<dbReference type="Pfam" id="PF03199">
    <property type="entry name" value="GSH_synthase"/>
    <property type="match status" value="1"/>
</dbReference>
<dbReference type="AlphaFoldDB" id="A0A0E9NJN8"/>
<feature type="binding site" evidence="11">
    <location>
        <position position="478"/>
    </location>
    <ligand>
        <name>ATP</name>
        <dbReference type="ChEBI" id="CHEBI:30616"/>
    </ligand>
</feature>
<feature type="binding site" evidence="11">
    <location>
        <position position="476"/>
    </location>
    <ligand>
        <name>substrate</name>
    </ligand>
</feature>
<dbReference type="Gene3D" id="3.30.470.20">
    <property type="entry name" value="ATP-grasp fold, B domain"/>
    <property type="match status" value="1"/>
</dbReference>
<reference evidence="15 16" key="3">
    <citation type="journal article" date="2015" name="Genome Announc.">
        <title>Draft Genome Sequence of the Archiascomycetous Yeast Saitoella complicata.</title>
        <authorList>
            <person name="Yamauchi K."/>
            <person name="Kondo S."/>
            <person name="Hamamoto M."/>
            <person name="Takahashi Y."/>
            <person name="Ogura Y."/>
            <person name="Hayashi T."/>
            <person name="Nishida H."/>
        </authorList>
    </citation>
    <scope>NUCLEOTIDE SEQUENCE [LARGE SCALE GENOMIC DNA]</scope>
    <source>
        <strain evidence="15 16">NRRL Y-17804</strain>
    </source>
</reference>
<dbReference type="PIRSF" id="PIRSF001558">
    <property type="entry name" value="GSHase"/>
    <property type="match status" value="1"/>
</dbReference>
<gene>
    <name evidence="15" type="ORF">G7K_4028-t1</name>
</gene>
<keyword evidence="5 10" id="KW-0317">Glutathione biosynthesis</keyword>
<evidence type="ECO:0000256" key="5">
    <source>
        <dbReference type="ARBA" id="ARBA00022684"/>
    </source>
</evidence>
<evidence type="ECO:0000313" key="16">
    <source>
        <dbReference type="Proteomes" id="UP000033140"/>
    </source>
</evidence>
<dbReference type="InterPro" id="IPR014709">
    <property type="entry name" value="Glutathione_synthase_C_euk"/>
</dbReference>
<dbReference type="GO" id="GO:0005829">
    <property type="term" value="C:cytosol"/>
    <property type="evidence" value="ECO:0007669"/>
    <property type="project" value="TreeGrafter"/>
</dbReference>
<feature type="binding site" evidence="12">
    <location>
        <position position="148"/>
    </location>
    <ligand>
        <name>Mg(2+)</name>
        <dbReference type="ChEBI" id="CHEBI:18420"/>
    </ligand>
</feature>
<comment type="pathway">
    <text evidence="1 10">Sulfur metabolism; glutathione biosynthesis; glutathione from L-cysteine and L-glutamate: step 2/2.</text>
</comment>
<dbReference type="SUPFAM" id="SSF52440">
    <property type="entry name" value="PreATP-grasp domain"/>
    <property type="match status" value="1"/>
</dbReference>
<keyword evidence="7 10" id="KW-0547">Nucleotide-binding</keyword>
<dbReference type="SUPFAM" id="SSF56059">
    <property type="entry name" value="Glutathione synthetase ATP-binding domain-like"/>
    <property type="match status" value="1"/>
</dbReference>
<dbReference type="Gene3D" id="3.40.50.1760">
    <property type="entry name" value="Glutathione synthase, substrate-binding domain superfamily, eukaryotic"/>
    <property type="match status" value="1"/>
</dbReference>
<keyword evidence="16" id="KW-1185">Reference proteome</keyword>
<dbReference type="PANTHER" id="PTHR11130">
    <property type="entry name" value="GLUTATHIONE SYNTHETASE"/>
    <property type="match status" value="1"/>
</dbReference>
<feature type="binding site" evidence="13">
    <location>
        <begin position="487"/>
        <end position="488"/>
    </location>
    <ligand>
        <name>substrate</name>
    </ligand>
</feature>
<evidence type="ECO:0000256" key="12">
    <source>
        <dbReference type="PIRSR" id="PIRSR001558-2"/>
    </source>
</evidence>
<dbReference type="Gene3D" id="1.10.1080.10">
    <property type="entry name" value="Glutathione Synthetase, Chain A, domain 3"/>
    <property type="match status" value="1"/>
</dbReference>
<evidence type="ECO:0000256" key="11">
    <source>
        <dbReference type="PIRSR" id="PIRSR001558-1"/>
    </source>
</evidence>
<keyword evidence="9 10" id="KW-0460">Magnesium</keyword>
<evidence type="ECO:0000256" key="2">
    <source>
        <dbReference type="ARBA" id="ARBA00010385"/>
    </source>
</evidence>
<dbReference type="Gene3D" id="3.30.1490.80">
    <property type="match status" value="1"/>
</dbReference>
<dbReference type="InterPro" id="IPR014042">
    <property type="entry name" value="Glutathione_synthase_a-hlx"/>
</dbReference>
<feature type="binding site" evidence="11">
    <location>
        <position position="326"/>
    </location>
    <ligand>
        <name>ATP</name>
        <dbReference type="ChEBI" id="CHEBI:30616"/>
    </ligand>
</feature>
<feature type="binding site" evidence="13">
    <location>
        <begin position="150"/>
        <end position="153"/>
    </location>
    <ligand>
        <name>substrate</name>
    </ligand>
</feature>
<dbReference type="FunFam" id="3.30.1490.50:FF:000002">
    <property type="entry name" value="Glutathione synthetase"/>
    <property type="match status" value="1"/>
</dbReference>
<feature type="binding site" evidence="11">
    <location>
        <position position="398"/>
    </location>
    <ligand>
        <name>ATP</name>
        <dbReference type="ChEBI" id="CHEBI:30616"/>
    </ligand>
</feature>
<evidence type="ECO:0000256" key="7">
    <source>
        <dbReference type="ARBA" id="ARBA00022741"/>
    </source>
</evidence>
<reference evidence="15 16" key="1">
    <citation type="journal article" date="2011" name="J. Gen. Appl. Microbiol.">
        <title>Draft genome sequencing of the enigmatic yeast Saitoella complicata.</title>
        <authorList>
            <person name="Nishida H."/>
            <person name="Hamamoto M."/>
            <person name="Sugiyama J."/>
        </authorList>
    </citation>
    <scope>NUCLEOTIDE SEQUENCE [LARGE SCALE GENOMIC DNA]</scope>
    <source>
        <strain evidence="15 16">NRRL Y-17804</strain>
    </source>
</reference>
<dbReference type="Proteomes" id="UP000033140">
    <property type="component" value="Unassembled WGS sequence"/>
</dbReference>
<proteinExistence type="inferred from homology"/>
<dbReference type="FunFam" id="3.40.50.1760:FF:000001">
    <property type="entry name" value="Glutathione synthetase"/>
    <property type="match status" value="1"/>
</dbReference>
<dbReference type="InterPro" id="IPR005615">
    <property type="entry name" value="Glutathione_synthase"/>
</dbReference>
<accession>A0A0E9NJN8</accession>